<evidence type="ECO:0000256" key="1">
    <source>
        <dbReference type="ARBA" id="ARBA00005417"/>
    </source>
</evidence>
<dbReference type="CDD" id="cd03214">
    <property type="entry name" value="ABC_Iron-Siderophores_B12_Hemin"/>
    <property type="match status" value="1"/>
</dbReference>
<proteinExistence type="inferred from homology"/>
<evidence type="ECO:0000256" key="3">
    <source>
        <dbReference type="ARBA" id="ARBA00022741"/>
    </source>
</evidence>
<dbReference type="GO" id="GO:0016887">
    <property type="term" value="F:ATP hydrolysis activity"/>
    <property type="evidence" value="ECO:0007669"/>
    <property type="project" value="InterPro"/>
</dbReference>
<accession>A0AAQ1G8J5</accession>
<name>A0AAQ1G8J5_9GAMM</name>
<dbReference type="SUPFAM" id="SSF52540">
    <property type="entry name" value="P-loop containing nucleoside triphosphate hydrolases"/>
    <property type="match status" value="1"/>
</dbReference>
<dbReference type="SMART" id="SM00382">
    <property type="entry name" value="AAA"/>
    <property type="match status" value="1"/>
</dbReference>
<gene>
    <name evidence="8" type="ORF">SAMN05216586_109124</name>
</gene>
<evidence type="ECO:0000256" key="2">
    <source>
        <dbReference type="ARBA" id="ARBA00022448"/>
    </source>
</evidence>
<dbReference type="InterPro" id="IPR003439">
    <property type="entry name" value="ABC_transporter-like_ATP-bd"/>
</dbReference>
<comment type="caution">
    <text evidence="8">The sequence shown here is derived from an EMBL/GenBank/DDBJ whole genome shotgun (WGS) entry which is preliminary data.</text>
</comment>
<feature type="domain" description="ABC transporter" evidence="7">
    <location>
        <begin position="2"/>
        <end position="238"/>
    </location>
</feature>
<dbReference type="RefSeq" id="WP_088276429.1">
    <property type="nucleotide sequence ID" value="NZ_FNVE01000009.1"/>
</dbReference>
<evidence type="ECO:0000313" key="9">
    <source>
        <dbReference type="Proteomes" id="UP000243518"/>
    </source>
</evidence>
<keyword evidence="4 8" id="KW-0067">ATP-binding</keyword>
<dbReference type="PANTHER" id="PTHR42794:SF1">
    <property type="entry name" value="HEMIN IMPORT ATP-BINDING PROTEIN HMUV"/>
    <property type="match status" value="1"/>
</dbReference>
<dbReference type="InterPro" id="IPR003593">
    <property type="entry name" value="AAA+_ATPase"/>
</dbReference>
<dbReference type="InterPro" id="IPR027417">
    <property type="entry name" value="P-loop_NTPase"/>
</dbReference>
<evidence type="ECO:0000313" key="8">
    <source>
        <dbReference type="EMBL" id="SEG55293.1"/>
    </source>
</evidence>
<dbReference type="NCBIfam" id="NF010068">
    <property type="entry name" value="PRK13548.1"/>
    <property type="match status" value="1"/>
</dbReference>
<keyword evidence="9" id="KW-1185">Reference proteome</keyword>
<reference evidence="8 9" key="1">
    <citation type="submission" date="2016-10" db="EMBL/GenBank/DDBJ databases">
        <authorList>
            <person name="Varghese N."/>
            <person name="Submissions S."/>
        </authorList>
    </citation>
    <scope>NUCLEOTIDE SEQUENCE [LARGE SCALE GENOMIC DNA]</scope>
    <source>
        <strain evidence="8 9">CECT 8317</strain>
    </source>
</reference>
<dbReference type="EMBL" id="FNVE01000009">
    <property type="protein sequence ID" value="SEG55293.1"/>
    <property type="molecule type" value="Genomic_DNA"/>
</dbReference>
<keyword evidence="3" id="KW-0547">Nucleotide-binding</keyword>
<sequence>MLSVEQLGCSRGGRQVLRHLTFDLCAGEVIAVLGTNGAGKSTLLAALCGALAVDAGRVQLAGRNLDEWTAGERARRLAVLPQQSELVFPFRVEEVVALGRMPHATGLQQDRAICADAMAAADVTHLSQRSYLTLSGGERQRVHLARVLAQVWEVGEGGCLLLDEPTASLDLAHQRLIMQQARAMASRGLSVLVVLHDLNLAAAFADRVLLLHEGRLDALGTPWQVLQADHIERVFGVAVQVQRHPQHDCPLVIL</sequence>
<dbReference type="PANTHER" id="PTHR42794">
    <property type="entry name" value="HEMIN IMPORT ATP-BINDING PROTEIN HMUV"/>
    <property type="match status" value="1"/>
</dbReference>
<dbReference type="Gene3D" id="3.40.50.300">
    <property type="entry name" value="P-loop containing nucleotide triphosphate hydrolases"/>
    <property type="match status" value="1"/>
</dbReference>
<keyword evidence="2" id="KW-0813">Transport</keyword>
<protein>
    <submittedName>
        <fullName evidence="8">Iron complex transport system ATP-binding protein</fullName>
    </submittedName>
</protein>
<evidence type="ECO:0000256" key="4">
    <source>
        <dbReference type="ARBA" id="ARBA00022840"/>
    </source>
</evidence>
<dbReference type="PROSITE" id="PS50893">
    <property type="entry name" value="ABC_TRANSPORTER_2"/>
    <property type="match status" value="1"/>
</dbReference>
<dbReference type="AlphaFoldDB" id="A0AAQ1G8J5"/>
<evidence type="ECO:0000256" key="5">
    <source>
        <dbReference type="ARBA" id="ARBA00022967"/>
    </source>
</evidence>
<dbReference type="Proteomes" id="UP000243518">
    <property type="component" value="Unassembled WGS sequence"/>
</dbReference>
<comment type="similarity">
    <text evidence="1">Belongs to the ABC transporter superfamily.</text>
</comment>
<dbReference type="Pfam" id="PF00005">
    <property type="entry name" value="ABC_tran"/>
    <property type="match status" value="1"/>
</dbReference>
<evidence type="ECO:0000256" key="6">
    <source>
        <dbReference type="ARBA" id="ARBA00037066"/>
    </source>
</evidence>
<comment type="function">
    <text evidence="6">Part of the ABC transporter complex HmuTUV involved in hemin import. Responsible for energy coupling to the transport system.</text>
</comment>
<dbReference type="FunFam" id="3.40.50.300:FF:000134">
    <property type="entry name" value="Iron-enterobactin ABC transporter ATP-binding protein"/>
    <property type="match status" value="1"/>
</dbReference>
<organism evidence="8 9">
    <name type="scientific">Halopseudomonas aestusnigri</name>
    <dbReference type="NCBI Taxonomy" id="857252"/>
    <lineage>
        <taxon>Bacteria</taxon>
        <taxon>Pseudomonadati</taxon>
        <taxon>Pseudomonadota</taxon>
        <taxon>Gammaproteobacteria</taxon>
        <taxon>Pseudomonadales</taxon>
        <taxon>Pseudomonadaceae</taxon>
        <taxon>Halopseudomonas</taxon>
    </lineage>
</organism>
<evidence type="ECO:0000259" key="7">
    <source>
        <dbReference type="PROSITE" id="PS50893"/>
    </source>
</evidence>
<dbReference type="GO" id="GO:0005524">
    <property type="term" value="F:ATP binding"/>
    <property type="evidence" value="ECO:0007669"/>
    <property type="project" value="UniProtKB-KW"/>
</dbReference>
<keyword evidence="5" id="KW-1278">Translocase</keyword>